<keyword evidence="7" id="KW-0460">Magnesium</keyword>
<keyword evidence="8" id="KW-0718">Serine biosynthesis</keyword>
<dbReference type="GO" id="GO:0036424">
    <property type="term" value="F:L-phosphoserine phosphatase activity"/>
    <property type="evidence" value="ECO:0007669"/>
    <property type="project" value="TreeGrafter"/>
</dbReference>
<evidence type="ECO:0000256" key="5">
    <source>
        <dbReference type="ARBA" id="ARBA00022723"/>
    </source>
</evidence>
<dbReference type="AlphaFoldDB" id="A0A0F0CVI0"/>
<keyword evidence="12" id="KW-1185">Reference proteome</keyword>
<comment type="caution">
    <text evidence="11">The sequence shown here is derived from an EMBL/GenBank/DDBJ whole genome shotgun (WGS) entry which is preliminary data.</text>
</comment>
<evidence type="ECO:0000256" key="4">
    <source>
        <dbReference type="ARBA" id="ARBA00022605"/>
    </source>
</evidence>
<evidence type="ECO:0000256" key="1">
    <source>
        <dbReference type="ARBA" id="ARBA00001946"/>
    </source>
</evidence>
<dbReference type="SUPFAM" id="SSF56784">
    <property type="entry name" value="HAD-like"/>
    <property type="match status" value="1"/>
</dbReference>
<dbReference type="InterPro" id="IPR036412">
    <property type="entry name" value="HAD-like_sf"/>
</dbReference>
<dbReference type="EC" id="3.1.3.3" evidence="3"/>
<keyword evidence="5" id="KW-0479">Metal-binding</keyword>
<comment type="catalytic activity">
    <reaction evidence="9">
        <text>O-phospho-L-serine + H2O = L-serine + phosphate</text>
        <dbReference type="Rhea" id="RHEA:21208"/>
        <dbReference type="ChEBI" id="CHEBI:15377"/>
        <dbReference type="ChEBI" id="CHEBI:33384"/>
        <dbReference type="ChEBI" id="CHEBI:43474"/>
        <dbReference type="ChEBI" id="CHEBI:57524"/>
        <dbReference type="EC" id="3.1.3.3"/>
    </reaction>
</comment>
<evidence type="ECO:0000256" key="10">
    <source>
        <dbReference type="ARBA" id="ARBA00048523"/>
    </source>
</evidence>
<evidence type="ECO:0000313" key="12">
    <source>
        <dbReference type="Proteomes" id="UP000033428"/>
    </source>
</evidence>
<evidence type="ECO:0000256" key="6">
    <source>
        <dbReference type="ARBA" id="ARBA00022801"/>
    </source>
</evidence>
<evidence type="ECO:0000256" key="3">
    <source>
        <dbReference type="ARBA" id="ARBA00012640"/>
    </source>
</evidence>
<organism evidence="11 12">
    <name type="scientific">Candidatus Omnitrophus magneticus</name>
    <dbReference type="NCBI Taxonomy" id="1609969"/>
    <lineage>
        <taxon>Bacteria</taxon>
        <taxon>Pseudomonadati</taxon>
        <taxon>Candidatus Omnitrophota</taxon>
        <taxon>Candidatus Omnitrophus</taxon>
    </lineage>
</organism>
<comment type="catalytic activity">
    <reaction evidence="10">
        <text>O-phospho-D-serine + H2O = D-serine + phosphate</text>
        <dbReference type="Rhea" id="RHEA:24873"/>
        <dbReference type="ChEBI" id="CHEBI:15377"/>
        <dbReference type="ChEBI" id="CHEBI:35247"/>
        <dbReference type="ChEBI" id="CHEBI:43474"/>
        <dbReference type="ChEBI" id="CHEBI:58680"/>
        <dbReference type="EC" id="3.1.3.3"/>
    </reaction>
</comment>
<gene>
    <name evidence="11" type="ORF">OMAG_000684</name>
</gene>
<dbReference type="EMBL" id="JYNY01000159">
    <property type="protein sequence ID" value="KJJ85440.1"/>
    <property type="molecule type" value="Genomic_DNA"/>
</dbReference>
<comment type="pathway">
    <text evidence="2">Amino-acid biosynthesis; L-serine biosynthesis; L-serine from 3-phospho-D-glycerate: step 3/3.</text>
</comment>
<dbReference type="PANTHER" id="PTHR43344">
    <property type="entry name" value="PHOSPHOSERINE PHOSPHATASE"/>
    <property type="match status" value="1"/>
</dbReference>
<proteinExistence type="predicted"/>
<protein>
    <recommendedName>
        <fullName evidence="3">phosphoserine phosphatase</fullName>
        <ecNumber evidence="3">3.1.3.3</ecNumber>
    </recommendedName>
</protein>
<dbReference type="GO" id="GO:0005737">
    <property type="term" value="C:cytoplasm"/>
    <property type="evidence" value="ECO:0007669"/>
    <property type="project" value="TreeGrafter"/>
</dbReference>
<keyword evidence="6 11" id="KW-0378">Hydrolase</keyword>
<comment type="cofactor">
    <cofactor evidence="1">
        <name>Mg(2+)</name>
        <dbReference type="ChEBI" id="CHEBI:18420"/>
    </cofactor>
</comment>
<evidence type="ECO:0000256" key="7">
    <source>
        <dbReference type="ARBA" id="ARBA00022842"/>
    </source>
</evidence>
<keyword evidence="4" id="KW-0028">Amino-acid biosynthesis</keyword>
<name>A0A0F0CVI0_9BACT</name>
<dbReference type="Gene3D" id="3.40.50.1000">
    <property type="entry name" value="HAD superfamily/HAD-like"/>
    <property type="match status" value="1"/>
</dbReference>
<accession>A0A0F0CVI0</accession>
<dbReference type="PANTHER" id="PTHR43344:SF2">
    <property type="entry name" value="PHOSPHOSERINE PHOSPHATASE"/>
    <property type="match status" value="1"/>
</dbReference>
<dbReference type="GO" id="GO:0000287">
    <property type="term" value="F:magnesium ion binding"/>
    <property type="evidence" value="ECO:0007669"/>
    <property type="project" value="TreeGrafter"/>
</dbReference>
<dbReference type="Pfam" id="PF00702">
    <property type="entry name" value="Hydrolase"/>
    <property type="match status" value="1"/>
</dbReference>
<dbReference type="InterPro" id="IPR050582">
    <property type="entry name" value="HAD-like_SerB"/>
</dbReference>
<dbReference type="GO" id="GO:0006564">
    <property type="term" value="P:L-serine biosynthetic process"/>
    <property type="evidence" value="ECO:0007669"/>
    <property type="project" value="UniProtKB-KW"/>
</dbReference>
<dbReference type="Proteomes" id="UP000033428">
    <property type="component" value="Unassembled WGS sequence"/>
</dbReference>
<dbReference type="InterPro" id="IPR023214">
    <property type="entry name" value="HAD_sf"/>
</dbReference>
<evidence type="ECO:0000256" key="9">
    <source>
        <dbReference type="ARBA" id="ARBA00048138"/>
    </source>
</evidence>
<reference evidence="11 12" key="1">
    <citation type="submission" date="2015-02" db="EMBL/GenBank/DDBJ databases">
        <title>Single-cell genomics of uncultivated deep-branching MTB reveals a conserved set of magnetosome genes.</title>
        <authorList>
            <person name="Kolinko S."/>
            <person name="Richter M."/>
            <person name="Glockner F.O."/>
            <person name="Brachmann A."/>
            <person name="Schuler D."/>
        </authorList>
    </citation>
    <scope>NUCLEOTIDE SEQUENCE [LARGE SCALE GENOMIC DNA]</scope>
    <source>
        <strain evidence="11">SKK-01</strain>
    </source>
</reference>
<evidence type="ECO:0000256" key="8">
    <source>
        <dbReference type="ARBA" id="ARBA00023299"/>
    </source>
</evidence>
<evidence type="ECO:0000313" key="11">
    <source>
        <dbReference type="EMBL" id="KJJ85440.1"/>
    </source>
</evidence>
<sequence length="215" mass="24636">MKYKAVIFDVDGTITKHISSWRYIHEKLNLWDILAKKYQEEFLAGKITYKKFCELDALHWKGLSVKKMRGIFKQIKYSKNVIPVIKKLKKMNFKLIAISTGLQFITDRIKKELKFNYVIGNRLTIKNGVLTGNVKINISHGEKGKILLKILKKNNIKPHEIIAIGDTDGDIPMLKLAGYSIAFNPASAEISKISDYTCLSTDFKEILKKIKEISC</sequence>
<evidence type="ECO:0000256" key="2">
    <source>
        <dbReference type="ARBA" id="ARBA00005135"/>
    </source>
</evidence>
<dbReference type="NCBIfam" id="TIGR01488">
    <property type="entry name" value="HAD-SF-IB"/>
    <property type="match status" value="1"/>
</dbReference>